<comment type="caution">
    <text evidence="1">The sequence shown here is derived from an EMBL/GenBank/DDBJ whole genome shotgun (WGS) entry which is preliminary data.</text>
</comment>
<evidence type="ECO:0000313" key="1">
    <source>
        <dbReference type="EMBL" id="CAD2072572.1"/>
    </source>
</evidence>
<dbReference type="Proteomes" id="UP000588186">
    <property type="component" value="Unassembled WGS sequence"/>
</dbReference>
<dbReference type="SUPFAM" id="SSF46955">
    <property type="entry name" value="Putative DNA-binding domain"/>
    <property type="match status" value="1"/>
</dbReference>
<accession>A0A6V7R6R3</accession>
<evidence type="ECO:0000313" key="2">
    <source>
        <dbReference type="Proteomes" id="UP000588186"/>
    </source>
</evidence>
<reference evidence="1 2" key="1">
    <citation type="submission" date="2020-07" db="EMBL/GenBank/DDBJ databases">
        <authorList>
            <person name="Criscuolo A."/>
        </authorList>
    </citation>
    <scope>NUCLEOTIDE SEQUENCE [LARGE SCALE GENOMIC DNA]</scope>
    <source>
        <strain evidence="1">CIP107946</strain>
    </source>
</reference>
<sequence>MKQQIPLVISDETIRAIQKVINEVIVEATTDSELISKRQKMYMNKKEACEYIGVSFNTLKKFIDEGLRVVEVAGIEMIRKVDVDEFFEKHTA</sequence>
<keyword evidence="2" id="KW-1185">Reference proteome</keyword>
<gene>
    <name evidence="1" type="ORF">JEOPIN946_00569</name>
</gene>
<name>A0A6V7R6R3_9BACL</name>
<dbReference type="AlphaFoldDB" id="A0A6V7R6R3"/>
<dbReference type="RefSeq" id="WP_186076676.1">
    <property type="nucleotide sequence ID" value="NZ_CAJEWB010000005.1"/>
</dbReference>
<evidence type="ECO:0008006" key="3">
    <source>
        <dbReference type="Google" id="ProtNLM"/>
    </source>
</evidence>
<proteinExistence type="predicted"/>
<dbReference type="InterPro" id="IPR009061">
    <property type="entry name" value="DNA-bd_dom_put_sf"/>
</dbReference>
<dbReference type="EMBL" id="CAJEWB010000005">
    <property type="protein sequence ID" value="CAD2072572.1"/>
    <property type="molecule type" value="Genomic_DNA"/>
</dbReference>
<organism evidence="1 2">
    <name type="scientific">Phocicoccus pinnipedialis</name>
    <dbReference type="NCBI Taxonomy" id="110845"/>
    <lineage>
        <taxon>Bacteria</taxon>
        <taxon>Bacillati</taxon>
        <taxon>Bacillota</taxon>
        <taxon>Bacilli</taxon>
        <taxon>Bacillales</taxon>
        <taxon>Salinicoccaceae</taxon>
        <taxon>Phocicoccus</taxon>
    </lineage>
</organism>
<protein>
    <recommendedName>
        <fullName evidence="3">Helix-turn-helix domain protein</fullName>
    </recommendedName>
</protein>